<dbReference type="AlphaFoldDB" id="A0A495DF16"/>
<dbReference type="InterPro" id="IPR029069">
    <property type="entry name" value="HotDog_dom_sf"/>
</dbReference>
<dbReference type="Pfam" id="PF13279">
    <property type="entry name" value="4HBT_2"/>
    <property type="match status" value="1"/>
</dbReference>
<dbReference type="OrthoDB" id="9801517at2"/>
<dbReference type="InterPro" id="IPR050563">
    <property type="entry name" value="4-hydroxybenzoyl-CoA_TE"/>
</dbReference>
<dbReference type="PANTHER" id="PTHR31793:SF37">
    <property type="entry name" value="ACYL-COA THIOESTER HYDROLASE YBGC"/>
    <property type="match status" value="1"/>
</dbReference>
<dbReference type="EMBL" id="RBIM01000003">
    <property type="protein sequence ID" value="RKR00044.1"/>
    <property type="molecule type" value="Genomic_DNA"/>
</dbReference>
<reference evidence="2 3" key="1">
    <citation type="submission" date="2018-10" db="EMBL/GenBank/DDBJ databases">
        <title>Genomic Encyclopedia of Type Strains, Phase IV (KMG-IV): sequencing the most valuable type-strain genomes for metagenomic binning, comparative biology and taxonomic classification.</title>
        <authorList>
            <person name="Goeker M."/>
        </authorList>
    </citation>
    <scope>NUCLEOTIDE SEQUENCE [LARGE SCALE GENOMIC DNA]</scope>
    <source>
        <strain evidence="2 3">DSM 4734</strain>
    </source>
</reference>
<dbReference type="RefSeq" id="WP_121210446.1">
    <property type="nucleotide sequence ID" value="NZ_RBIM01000003.1"/>
</dbReference>
<dbReference type="GO" id="GO:0047617">
    <property type="term" value="F:fatty acyl-CoA hydrolase activity"/>
    <property type="evidence" value="ECO:0007669"/>
    <property type="project" value="TreeGrafter"/>
</dbReference>
<dbReference type="PANTHER" id="PTHR31793">
    <property type="entry name" value="4-HYDROXYBENZOYL-COA THIOESTERASE FAMILY MEMBER"/>
    <property type="match status" value="1"/>
</dbReference>
<dbReference type="CDD" id="cd00586">
    <property type="entry name" value="4HBT"/>
    <property type="match status" value="1"/>
</dbReference>
<evidence type="ECO:0000313" key="3">
    <source>
        <dbReference type="Proteomes" id="UP000273675"/>
    </source>
</evidence>
<name>A0A495DF16_9PROT</name>
<protein>
    <submittedName>
        <fullName evidence="2">Acyl-CoA thioester hydrolase</fullName>
    </submittedName>
</protein>
<accession>A0A495DF16</accession>
<sequence>MSDNWNGWDLPDAYVHRITVGDRDIDSFGHANNARYLEWADEAAWTHWFSRGEDYSMEACAKDDRGIAIIRTEADYLGHVRKGDEIDCAVWISQSDRRLRAERRYQFRRVSDGATVFRALTKVVCFQLSTGRPARMTPIFSNHYTVLPSVAAALVTEN</sequence>
<gene>
    <name evidence="2" type="ORF">C7435_1242</name>
</gene>
<evidence type="ECO:0000256" key="1">
    <source>
        <dbReference type="ARBA" id="ARBA00022801"/>
    </source>
</evidence>
<dbReference type="Gene3D" id="3.10.129.10">
    <property type="entry name" value="Hotdog Thioesterase"/>
    <property type="match status" value="1"/>
</dbReference>
<organism evidence="2 3">
    <name type="scientific">Maricaulis maris</name>
    <dbReference type="NCBI Taxonomy" id="74318"/>
    <lineage>
        <taxon>Bacteria</taxon>
        <taxon>Pseudomonadati</taxon>
        <taxon>Pseudomonadota</taxon>
        <taxon>Alphaproteobacteria</taxon>
        <taxon>Maricaulales</taxon>
        <taxon>Maricaulaceae</taxon>
        <taxon>Maricaulis</taxon>
    </lineage>
</organism>
<comment type="caution">
    <text evidence="2">The sequence shown here is derived from an EMBL/GenBank/DDBJ whole genome shotgun (WGS) entry which is preliminary data.</text>
</comment>
<dbReference type="SUPFAM" id="SSF54637">
    <property type="entry name" value="Thioesterase/thiol ester dehydrase-isomerase"/>
    <property type="match status" value="1"/>
</dbReference>
<keyword evidence="1 2" id="KW-0378">Hydrolase</keyword>
<dbReference type="Proteomes" id="UP000273675">
    <property type="component" value="Unassembled WGS sequence"/>
</dbReference>
<evidence type="ECO:0000313" key="2">
    <source>
        <dbReference type="EMBL" id="RKR00044.1"/>
    </source>
</evidence>
<proteinExistence type="predicted"/>